<evidence type="ECO:0000256" key="13">
    <source>
        <dbReference type="ARBA" id="ARBA00023004"/>
    </source>
</evidence>
<evidence type="ECO:0000256" key="3">
    <source>
        <dbReference type="ARBA" id="ARBA00001974"/>
    </source>
</evidence>
<dbReference type="GO" id="GO:0020037">
    <property type="term" value="F:heme binding"/>
    <property type="evidence" value="ECO:0007669"/>
    <property type="project" value="InterPro"/>
</dbReference>
<gene>
    <name evidence="19" type="ORF">Cvel_11327</name>
</gene>
<evidence type="ECO:0000256" key="8">
    <source>
        <dbReference type="ARBA" id="ARBA00022630"/>
    </source>
</evidence>
<dbReference type="InterPro" id="IPR007419">
    <property type="entry name" value="BFD-like_2Fe2S-bd_dom"/>
</dbReference>
<dbReference type="CDD" id="cd19944">
    <property type="entry name" value="NirB_Fer2_BFD-like_2"/>
    <property type="match status" value="1"/>
</dbReference>
<evidence type="ECO:0000256" key="5">
    <source>
        <dbReference type="ARBA" id="ARBA00010429"/>
    </source>
</evidence>
<feature type="compositionally biased region" description="Polar residues" evidence="17">
    <location>
        <begin position="1060"/>
        <end position="1073"/>
    </location>
</feature>
<dbReference type="InterPro" id="IPR036188">
    <property type="entry name" value="FAD/NAD-bd_sf"/>
</dbReference>
<evidence type="ECO:0000256" key="15">
    <source>
        <dbReference type="ARBA" id="ARBA00023063"/>
    </source>
</evidence>
<dbReference type="Gene3D" id="3.50.50.60">
    <property type="entry name" value="FAD/NAD(P)-binding domain"/>
    <property type="match status" value="2"/>
</dbReference>
<dbReference type="GO" id="GO:0050661">
    <property type="term" value="F:NADP binding"/>
    <property type="evidence" value="ECO:0007669"/>
    <property type="project" value="InterPro"/>
</dbReference>
<reference evidence="19" key="1">
    <citation type="submission" date="2014-11" db="EMBL/GenBank/DDBJ databases">
        <authorList>
            <person name="Otto D Thomas"/>
            <person name="Naeem Raeece"/>
        </authorList>
    </citation>
    <scope>NUCLEOTIDE SEQUENCE</scope>
</reference>
<dbReference type="InterPro" id="IPR016156">
    <property type="entry name" value="FAD/NAD-linked_Rdtase_dimer_sf"/>
</dbReference>
<dbReference type="SUPFAM" id="SSF50022">
    <property type="entry name" value="ISP domain"/>
    <property type="match status" value="1"/>
</dbReference>
<dbReference type="SUPFAM" id="SSF56014">
    <property type="entry name" value="Nitrite and sulphite reductase 4Fe-4S domain-like"/>
    <property type="match status" value="1"/>
</dbReference>
<evidence type="ECO:0000256" key="9">
    <source>
        <dbReference type="ARBA" id="ARBA00022714"/>
    </source>
</evidence>
<evidence type="ECO:0000256" key="7">
    <source>
        <dbReference type="ARBA" id="ARBA00022617"/>
    </source>
</evidence>
<evidence type="ECO:0000256" key="16">
    <source>
        <dbReference type="ARBA" id="ARBA00034078"/>
    </source>
</evidence>
<dbReference type="Pfam" id="PF01077">
    <property type="entry name" value="NIR_SIR"/>
    <property type="match status" value="1"/>
</dbReference>
<dbReference type="InterPro" id="IPR036922">
    <property type="entry name" value="Rieske_2Fe-2S_sf"/>
</dbReference>
<dbReference type="CDD" id="cd03529">
    <property type="entry name" value="Rieske_NirD"/>
    <property type="match status" value="1"/>
</dbReference>
<dbReference type="NCBIfam" id="TIGR02378">
    <property type="entry name" value="nirD_assim_sml"/>
    <property type="match status" value="1"/>
</dbReference>
<dbReference type="InterPro" id="IPR006067">
    <property type="entry name" value="NO2/SO3_Rdtase_4Fe4S_dom"/>
</dbReference>
<evidence type="ECO:0000256" key="14">
    <source>
        <dbReference type="ARBA" id="ARBA00023014"/>
    </source>
</evidence>
<dbReference type="Pfam" id="PF18267">
    <property type="entry name" value="Rubredoxin_C"/>
    <property type="match status" value="1"/>
</dbReference>
<dbReference type="PANTHER" id="PTHR43809">
    <property type="entry name" value="NITRITE REDUCTASE (NADH) LARGE SUBUNIT"/>
    <property type="match status" value="1"/>
</dbReference>
<comment type="similarity">
    <text evidence="5">Belongs to the nitrite and sulfite reductase 4Fe-4S domain family.</text>
</comment>
<evidence type="ECO:0000256" key="2">
    <source>
        <dbReference type="ARBA" id="ARBA00001966"/>
    </source>
</evidence>
<dbReference type="InterPro" id="IPR005117">
    <property type="entry name" value="NiRdtase/SiRdtase_haem-b_fer"/>
</dbReference>
<dbReference type="Gene3D" id="3.90.480.10">
    <property type="entry name" value="Sulfite Reductase Hemoprotein,Domain 2"/>
    <property type="match status" value="1"/>
</dbReference>
<dbReference type="PRINTS" id="PR00411">
    <property type="entry name" value="PNDRDTASEI"/>
</dbReference>
<sequence length="1103" mass="119627">MSEGKKKVVVLGNGPVGHKFLESLVELDGGKHFELTVFCEESRHAYDRVKITSFFEHRDPVKLSLCDRAWFEKNGIEFINERATKLNKEQRMVNDKTPYDFLVFATGSYAFVRPTPGLSPQTPGVFVYRTIEDMEAIIRYAEGGAKTAGVIGGGLLGLEAAKAVADLGLEAHVLERSKHLMPRQLDLAGGMMLTRIVRDMGLHVHLETKVLKVNTTDAGVCSGVEVMRGDSNVPSNMPLDMIIISTGIRPRDELAEAANIALGERGGVKVDGRLRSSDPRVFAVGEAASHEGTCYGLWAPGVQQVGVLVHNLIAEAEGKGDEVMREYSGSDVSTKLKLLGTDVASLGATTDFFTFKQWDDKTLIHMVHEDQWSKVYKKLVFNLEGTKLMGALLVGDASSFGKLLGIAHKGDMKGKTPPELLLLGSAPAAGSTGGTGTEAVDDDELVCSCVGVTAGMLRQAVADGLHDLEDIKKQTKCGTGCGGCISTGPVKGIIASKLKELGIDKKEGLCGCIPFSRKEVFDIVKVKGLRSFKDILSATAEGREGRSVCTGGCEICKPAVASILASLWNEHILEKGRNVLQDTNDRFLANIQRNGTYSVIPRIAGGEITPKMLKVIAEVGDEYGLYTKVTGGQRIDLFGAQRRDLPVIWKKLVEAGFESGHAYAKSLRTVKSCVGSTWCRYGMQDSVTFAVRLENRYKGLRSPHKLKGGVSGCVRECAEAQGKDFGVVATDKGWNLYVCGNGGARPAHAQLLVSDVDDDTCIKIIDRFLMFYIATAEPLQRTARWIEKLEGGLAYLRSVVVDDKLGISSDLEAMMEESLGNYECEWKRVVENPELWSDFQQYANGKDPDDVELEHQWVDMRGQIIPAPWLGKTGNFMPSVGKNADGVNTKDFRWVDCGRAAEFPKNGGAAVKYGESQLAVFCFADRKGKGQDEWFACQNMCPHKRAFVLARGLVGEAPLEGGHLLAPKVACPHHKRAFDLQTGTCLNDETMKINTFDVKIEDGRVLLHLPPESAVDEALATSRWTTKAEKGMDGDAGGGGNAYMVKRRLKARTEVRLETETTSGNGQTESLNGSGVEPIRIVTETFGADGGTCNGSAEAAASF</sequence>
<dbReference type="InterPro" id="IPR041575">
    <property type="entry name" value="Rubredoxin_C"/>
</dbReference>
<feature type="domain" description="Rieske" evidence="18">
    <location>
        <begin position="894"/>
        <end position="1007"/>
    </location>
</feature>
<dbReference type="Gene3D" id="2.102.10.10">
    <property type="entry name" value="Rieske [2Fe-2S] iron-sulphur domain"/>
    <property type="match status" value="1"/>
</dbReference>
<name>A0A0G4I663_9ALVE</name>
<dbReference type="PROSITE" id="PS00365">
    <property type="entry name" value="NIR_SIR"/>
    <property type="match status" value="1"/>
</dbReference>
<keyword evidence="13" id="KW-0408">Iron</keyword>
<dbReference type="PROSITE" id="PS51296">
    <property type="entry name" value="RIESKE"/>
    <property type="match status" value="1"/>
</dbReference>
<dbReference type="PROSITE" id="PS51300">
    <property type="entry name" value="NIRD"/>
    <property type="match status" value="1"/>
</dbReference>
<comment type="cofactor">
    <cofactor evidence="1">
        <name>siroheme</name>
        <dbReference type="ChEBI" id="CHEBI:60052"/>
    </cofactor>
</comment>
<dbReference type="EMBL" id="CDMZ01005279">
    <property type="protein sequence ID" value="CEM52515.1"/>
    <property type="molecule type" value="Genomic_DNA"/>
</dbReference>
<dbReference type="Gene3D" id="3.30.413.10">
    <property type="entry name" value="Sulfite Reductase Hemoprotein, domain 1"/>
    <property type="match status" value="1"/>
</dbReference>
<dbReference type="Gene3D" id="3.30.390.30">
    <property type="match status" value="1"/>
</dbReference>
<dbReference type="NCBIfam" id="NF011565">
    <property type="entry name" value="PRK14989.1"/>
    <property type="match status" value="1"/>
</dbReference>
<dbReference type="InterPro" id="IPR012744">
    <property type="entry name" value="Nitri_red_NirB"/>
</dbReference>
<comment type="cofactor">
    <cofactor evidence="3">
        <name>FAD</name>
        <dbReference type="ChEBI" id="CHEBI:57692"/>
    </cofactor>
</comment>
<dbReference type="SUPFAM" id="SSF55124">
    <property type="entry name" value="Nitrite/Sulfite reductase N-terminal domain-like"/>
    <property type="match status" value="1"/>
</dbReference>
<comment type="cofactor">
    <cofactor evidence="2">
        <name>[4Fe-4S] cluster</name>
        <dbReference type="ChEBI" id="CHEBI:49883"/>
    </cofactor>
</comment>
<dbReference type="InterPro" id="IPR012748">
    <property type="entry name" value="Rieske-like_NirD"/>
</dbReference>
<comment type="pathway">
    <text evidence="4">Nitrogen metabolism; nitrate reduction (assimilation).</text>
</comment>
<evidence type="ECO:0000256" key="10">
    <source>
        <dbReference type="ARBA" id="ARBA00022723"/>
    </source>
</evidence>
<evidence type="ECO:0000256" key="6">
    <source>
        <dbReference type="ARBA" id="ARBA00022485"/>
    </source>
</evidence>
<dbReference type="PRINTS" id="PR00368">
    <property type="entry name" value="FADPNR"/>
</dbReference>
<keyword evidence="6" id="KW-0004">4Fe-4S</keyword>
<evidence type="ECO:0000256" key="11">
    <source>
        <dbReference type="ARBA" id="ARBA00022827"/>
    </source>
</evidence>
<dbReference type="FunFam" id="3.30.413.10:FF:000007">
    <property type="entry name" value="Nitrite reductase [NAD(P)H] large subunit"/>
    <property type="match status" value="1"/>
</dbReference>
<dbReference type="InterPro" id="IPR017941">
    <property type="entry name" value="Rieske_2Fe-2S"/>
</dbReference>
<dbReference type="GO" id="GO:0051537">
    <property type="term" value="F:2 iron, 2 sulfur cluster binding"/>
    <property type="evidence" value="ECO:0007669"/>
    <property type="project" value="UniProtKB-KW"/>
</dbReference>
<keyword evidence="12" id="KW-0560">Oxidoreductase</keyword>
<keyword evidence="14" id="KW-0411">Iron-sulfur</keyword>
<keyword evidence="8" id="KW-0285">Flavoprotein</keyword>
<evidence type="ECO:0000256" key="17">
    <source>
        <dbReference type="SAM" id="MobiDB-lite"/>
    </source>
</evidence>
<evidence type="ECO:0000256" key="1">
    <source>
        <dbReference type="ARBA" id="ARBA00001929"/>
    </source>
</evidence>
<dbReference type="Pfam" id="PF07992">
    <property type="entry name" value="Pyr_redox_2"/>
    <property type="match status" value="1"/>
</dbReference>
<keyword evidence="7" id="KW-0349">Heme</keyword>
<dbReference type="NCBIfam" id="TIGR02374">
    <property type="entry name" value="nitri_red_nirB"/>
    <property type="match status" value="1"/>
</dbReference>
<keyword evidence="9" id="KW-0001">2Fe-2S</keyword>
<accession>A0A0G4I663</accession>
<dbReference type="GO" id="GO:0042128">
    <property type="term" value="P:nitrate assimilation"/>
    <property type="evidence" value="ECO:0007669"/>
    <property type="project" value="UniProtKB-UniPathway"/>
</dbReference>
<dbReference type="InterPro" id="IPR041854">
    <property type="entry name" value="BFD-like_2Fe2S-bd_dom_sf"/>
</dbReference>
<dbReference type="PRINTS" id="PR00397">
    <property type="entry name" value="SIROHAEM"/>
</dbReference>
<dbReference type="InterPro" id="IPR023753">
    <property type="entry name" value="FAD/NAD-binding_dom"/>
</dbReference>
<dbReference type="VEuPathDB" id="CryptoDB:Cvel_11327"/>
<evidence type="ECO:0000313" key="19">
    <source>
        <dbReference type="EMBL" id="CEM52515.1"/>
    </source>
</evidence>
<feature type="region of interest" description="Disordered" evidence="17">
    <location>
        <begin position="1057"/>
        <end position="1077"/>
    </location>
</feature>
<keyword evidence="11" id="KW-0274">FAD</keyword>
<dbReference type="Pfam" id="PF13806">
    <property type="entry name" value="Rieske_2"/>
    <property type="match status" value="1"/>
</dbReference>
<evidence type="ECO:0000256" key="4">
    <source>
        <dbReference type="ARBA" id="ARBA00005096"/>
    </source>
</evidence>
<dbReference type="Pfam" id="PF03460">
    <property type="entry name" value="NIR_SIR_ferr"/>
    <property type="match status" value="1"/>
</dbReference>
<dbReference type="PhylomeDB" id="A0A0G4I663"/>
<dbReference type="SUPFAM" id="SSF51905">
    <property type="entry name" value="FAD/NAD(P)-binding domain"/>
    <property type="match status" value="2"/>
</dbReference>
<dbReference type="InterPro" id="IPR036136">
    <property type="entry name" value="Nit/Sulf_reduc_fer-like_dom_sf"/>
</dbReference>
<keyword evidence="15" id="KW-0534">Nitrate assimilation</keyword>
<dbReference type="GO" id="GO:0050660">
    <property type="term" value="F:flavin adenine dinucleotide binding"/>
    <property type="evidence" value="ECO:0007669"/>
    <property type="project" value="InterPro"/>
</dbReference>
<dbReference type="GO" id="GO:0008942">
    <property type="term" value="F:nitrite reductase [NAD(P)H] activity"/>
    <property type="evidence" value="ECO:0007669"/>
    <property type="project" value="InterPro"/>
</dbReference>
<dbReference type="Pfam" id="PF04324">
    <property type="entry name" value="Fer2_BFD"/>
    <property type="match status" value="1"/>
</dbReference>
<dbReference type="PANTHER" id="PTHR43809:SF1">
    <property type="entry name" value="NITRITE REDUCTASE (NADH) LARGE SUBUNIT"/>
    <property type="match status" value="1"/>
</dbReference>
<proteinExistence type="inferred from homology"/>
<protein>
    <recommendedName>
        <fullName evidence="18">Rieske domain-containing protein</fullName>
    </recommendedName>
</protein>
<dbReference type="InterPro" id="IPR052034">
    <property type="entry name" value="NasD-like"/>
</dbReference>
<comment type="cofactor">
    <cofactor evidence="16">
        <name>[2Fe-2S] cluster</name>
        <dbReference type="ChEBI" id="CHEBI:190135"/>
    </cofactor>
</comment>
<dbReference type="AlphaFoldDB" id="A0A0G4I663"/>
<dbReference type="GO" id="GO:0046872">
    <property type="term" value="F:metal ion binding"/>
    <property type="evidence" value="ECO:0007669"/>
    <property type="project" value="UniProtKB-KW"/>
</dbReference>
<dbReference type="Gene3D" id="1.10.10.1100">
    <property type="entry name" value="BFD-like [2Fe-2S]-binding domain"/>
    <property type="match status" value="1"/>
</dbReference>
<evidence type="ECO:0000259" key="18">
    <source>
        <dbReference type="PROSITE" id="PS51296"/>
    </source>
</evidence>
<dbReference type="InterPro" id="IPR045854">
    <property type="entry name" value="NO2/SO3_Rdtase_4Fe4S_sf"/>
</dbReference>
<keyword evidence="10" id="KW-0479">Metal-binding</keyword>
<dbReference type="UniPathway" id="UPA00653"/>
<organism evidence="19">
    <name type="scientific">Chromera velia CCMP2878</name>
    <dbReference type="NCBI Taxonomy" id="1169474"/>
    <lineage>
        <taxon>Eukaryota</taxon>
        <taxon>Sar</taxon>
        <taxon>Alveolata</taxon>
        <taxon>Colpodellida</taxon>
        <taxon>Chromeraceae</taxon>
        <taxon>Chromera</taxon>
    </lineage>
</organism>
<dbReference type="GO" id="GO:0051539">
    <property type="term" value="F:4 iron, 4 sulfur cluster binding"/>
    <property type="evidence" value="ECO:0007669"/>
    <property type="project" value="UniProtKB-KW"/>
</dbReference>
<dbReference type="InterPro" id="IPR006066">
    <property type="entry name" value="NO2/SO3_Rdtase_FeS/sirohaem_BS"/>
</dbReference>
<evidence type="ECO:0000256" key="12">
    <source>
        <dbReference type="ARBA" id="ARBA00023002"/>
    </source>
</evidence>